<evidence type="ECO:0000313" key="9">
    <source>
        <dbReference type="EMBL" id="TWT69491.1"/>
    </source>
</evidence>
<proteinExistence type="predicted"/>
<comment type="caution">
    <text evidence="9">The sequence shown here is derived from an EMBL/GenBank/DDBJ whole genome shotgun (WGS) entry which is preliminary data.</text>
</comment>
<feature type="transmembrane region" description="Helical" evidence="8">
    <location>
        <begin position="393"/>
        <end position="417"/>
    </location>
</feature>
<reference evidence="9 10" key="1">
    <citation type="submission" date="2019-02" db="EMBL/GenBank/DDBJ databases">
        <title>Deep-cultivation of Planctomycetes and their phenomic and genomic characterization uncovers novel biology.</title>
        <authorList>
            <person name="Wiegand S."/>
            <person name="Jogler M."/>
            <person name="Boedeker C."/>
            <person name="Pinto D."/>
            <person name="Vollmers J."/>
            <person name="Rivas-Marin E."/>
            <person name="Kohn T."/>
            <person name="Peeters S.H."/>
            <person name="Heuer A."/>
            <person name="Rast P."/>
            <person name="Oberbeckmann S."/>
            <person name="Bunk B."/>
            <person name="Jeske O."/>
            <person name="Meyerdierks A."/>
            <person name="Storesund J.E."/>
            <person name="Kallscheuer N."/>
            <person name="Luecker S."/>
            <person name="Lage O.M."/>
            <person name="Pohl T."/>
            <person name="Merkel B.J."/>
            <person name="Hornburger P."/>
            <person name="Mueller R.-W."/>
            <person name="Bruemmer F."/>
            <person name="Labrenz M."/>
            <person name="Spormann A.M."/>
            <person name="Op Den Camp H."/>
            <person name="Overmann J."/>
            <person name="Amann R."/>
            <person name="Jetten M.S.M."/>
            <person name="Mascher T."/>
            <person name="Medema M.H."/>
            <person name="Devos D.P."/>
            <person name="Kaster A.-K."/>
            <person name="Ovreas L."/>
            <person name="Rohde M."/>
            <person name="Galperin M.Y."/>
            <person name="Jogler C."/>
        </authorList>
    </citation>
    <scope>NUCLEOTIDE SEQUENCE [LARGE SCALE GENOMIC DNA]</scope>
    <source>
        <strain evidence="9 10">Pan14r</strain>
    </source>
</reference>
<keyword evidence="6 8" id="KW-1133">Transmembrane helix</keyword>
<evidence type="ECO:0000256" key="2">
    <source>
        <dbReference type="ARBA" id="ARBA00022448"/>
    </source>
</evidence>
<feature type="transmembrane region" description="Helical" evidence="8">
    <location>
        <begin position="152"/>
        <end position="176"/>
    </location>
</feature>
<dbReference type="Gene3D" id="1.10.3720.10">
    <property type="entry name" value="MetI-like"/>
    <property type="match status" value="2"/>
</dbReference>
<gene>
    <name evidence="9" type="ORF">Pan14r_17790</name>
</gene>
<dbReference type="OrthoDB" id="282704at2"/>
<feature type="transmembrane region" description="Helical" evidence="8">
    <location>
        <begin position="102"/>
        <end position="131"/>
    </location>
</feature>
<feature type="transmembrane region" description="Helical" evidence="8">
    <location>
        <begin position="325"/>
        <end position="347"/>
    </location>
</feature>
<organism evidence="9 10">
    <name type="scientific">Crateriforma conspicua</name>
    <dbReference type="NCBI Taxonomy" id="2527996"/>
    <lineage>
        <taxon>Bacteria</taxon>
        <taxon>Pseudomonadati</taxon>
        <taxon>Planctomycetota</taxon>
        <taxon>Planctomycetia</taxon>
        <taxon>Planctomycetales</taxon>
        <taxon>Planctomycetaceae</taxon>
        <taxon>Crateriforma</taxon>
    </lineage>
</organism>
<evidence type="ECO:0000256" key="7">
    <source>
        <dbReference type="ARBA" id="ARBA00023136"/>
    </source>
</evidence>
<name>A0A5C5Y4C9_9PLAN</name>
<comment type="subcellular location">
    <subcellularLocation>
        <location evidence="1">Cell inner membrane</location>
        <topology evidence="1">Multi-pass membrane protein</topology>
    </subcellularLocation>
</comment>
<evidence type="ECO:0000313" key="10">
    <source>
        <dbReference type="Proteomes" id="UP000317238"/>
    </source>
</evidence>
<keyword evidence="2" id="KW-0813">Transport</keyword>
<evidence type="ECO:0000256" key="5">
    <source>
        <dbReference type="ARBA" id="ARBA00022692"/>
    </source>
</evidence>
<evidence type="ECO:0000256" key="6">
    <source>
        <dbReference type="ARBA" id="ARBA00022989"/>
    </source>
</evidence>
<feature type="transmembrane region" description="Helical" evidence="8">
    <location>
        <begin position="58"/>
        <end position="82"/>
    </location>
</feature>
<feature type="transmembrane region" description="Helical" evidence="8">
    <location>
        <begin position="17"/>
        <end position="37"/>
    </location>
</feature>
<dbReference type="PANTHER" id="PTHR43357">
    <property type="entry name" value="INNER MEMBRANE ABC TRANSPORTER PERMEASE PROTEIN YDCV"/>
    <property type="match status" value="1"/>
</dbReference>
<feature type="transmembrane region" description="Helical" evidence="8">
    <location>
        <begin position="359"/>
        <end position="381"/>
    </location>
</feature>
<keyword evidence="3" id="KW-1003">Cell membrane</keyword>
<dbReference type="SUPFAM" id="SSF161098">
    <property type="entry name" value="MetI-like"/>
    <property type="match status" value="2"/>
</dbReference>
<evidence type="ECO:0000256" key="1">
    <source>
        <dbReference type="ARBA" id="ARBA00004429"/>
    </source>
</evidence>
<dbReference type="InterPro" id="IPR035906">
    <property type="entry name" value="MetI-like_sf"/>
</dbReference>
<dbReference type="Proteomes" id="UP000317238">
    <property type="component" value="Unassembled WGS sequence"/>
</dbReference>
<dbReference type="AlphaFoldDB" id="A0A5C5Y4C9"/>
<feature type="transmembrane region" description="Helical" evidence="8">
    <location>
        <begin position="204"/>
        <end position="225"/>
    </location>
</feature>
<keyword evidence="7 8" id="KW-0472">Membrane</keyword>
<dbReference type="GO" id="GO:0005886">
    <property type="term" value="C:plasma membrane"/>
    <property type="evidence" value="ECO:0007669"/>
    <property type="project" value="UniProtKB-SubCell"/>
</dbReference>
<dbReference type="EMBL" id="SJPL01000001">
    <property type="protein sequence ID" value="TWT69491.1"/>
    <property type="molecule type" value="Genomic_DNA"/>
</dbReference>
<keyword evidence="4" id="KW-0997">Cell inner membrane</keyword>
<feature type="transmembrane region" description="Helical" evidence="8">
    <location>
        <begin position="499"/>
        <end position="517"/>
    </location>
</feature>
<evidence type="ECO:0000256" key="4">
    <source>
        <dbReference type="ARBA" id="ARBA00022519"/>
    </source>
</evidence>
<evidence type="ECO:0000256" key="3">
    <source>
        <dbReference type="ARBA" id="ARBA00022475"/>
    </source>
</evidence>
<evidence type="ECO:0000256" key="8">
    <source>
        <dbReference type="SAM" id="Phobius"/>
    </source>
</evidence>
<protein>
    <submittedName>
        <fullName evidence="9">Spermidine/putrescine ABC transporter membrane protein</fullName>
    </submittedName>
</protein>
<keyword evidence="5 8" id="KW-0812">Transmembrane</keyword>
<feature type="transmembrane region" description="Helical" evidence="8">
    <location>
        <begin position="261"/>
        <end position="284"/>
    </location>
</feature>
<dbReference type="PANTHER" id="PTHR43357:SF3">
    <property type="entry name" value="FE(3+)-TRANSPORT SYSTEM PERMEASE PROTEIN FBPB 2"/>
    <property type="match status" value="1"/>
</dbReference>
<feature type="transmembrane region" description="Helical" evidence="8">
    <location>
        <begin position="438"/>
        <end position="461"/>
    </location>
</feature>
<accession>A0A5C5Y4C9</accession>
<keyword evidence="10" id="KW-1185">Reference proteome</keyword>
<sequence length="529" mass="56416">MVFSVLWTRSFLLTCELAVSAVAIALLIGVPVGWAAWLNAIKRLSGSGRSYRMGASGIVTSLFFGVAVASLTMPLVLHAAAWESAAGKFGWWTLTQTGSRRFGQFSGLIACSIVHGIHGSAAVALATWIGLRRIPGVLLESSRLDTGPLKRAFRFLLPMAAPWIATAALGVAMLAATEMTVADLYGFRTLADEFYLFHAAEPSAMAVMMVCFIPTLLAIFGGWMFRIASRRSGRPVHPHRDDSTSQNFASPTAPGTILTRLLSLAILVAFMLVVLVIPVGSLIVKAGHDVTVVADQRQVAWSLSSCVQRLASAPETFRREYVQTAMIAGLSATVSTIIGGIAALGTAARPTRRRWMDAISLAAFAIPGPVIGLGVIGVFQWPMTGFGMLYRQTLVPTLIALCFKSVPVAYFIIRVALAGRSTAIRSQADLDAGPTGRVFRIWIPMYAPVLAAAWITSAVVASGDVPVLLPVVPPGVTTVTTRLFGLLHSGARYQEAALAFWYVAATTTLVITATWIARRRRTGGSDVIG</sequence>